<feature type="region of interest" description="Disordered" evidence="18">
    <location>
        <begin position="481"/>
        <end position="516"/>
    </location>
</feature>
<evidence type="ECO:0000256" key="5">
    <source>
        <dbReference type="ARBA" id="ARBA00022679"/>
    </source>
</evidence>
<protein>
    <recommendedName>
        <fullName evidence="17">RING-type E3 ubiquitin transferase (cysteine targeting)</fullName>
        <ecNumber evidence="17">2.3.2.36</ecNumber>
    </recommendedName>
    <alternativeName>
        <fullName evidence="15">Peroxin-2</fullName>
    </alternativeName>
</protein>
<evidence type="ECO:0000256" key="4">
    <source>
        <dbReference type="ARBA" id="ARBA00022448"/>
    </source>
</evidence>
<evidence type="ECO:0000256" key="10">
    <source>
        <dbReference type="ARBA" id="ARBA00022833"/>
    </source>
</evidence>
<evidence type="ECO:0000256" key="17">
    <source>
        <dbReference type="ARBA" id="ARBA00034523"/>
    </source>
</evidence>
<evidence type="ECO:0000256" key="15">
    <source>
        <dbReference type="ARBA" id="ARBA00032511"/>
    </source>
</evidence>
<evidence type="ECO:0000313" key="20">
    <source>
        <dbReference type="EMBL" id="WFD01858.1"/>
    </source>
</evidence>
<feature type="compositionally biased region" description="Basic and acidic residues" evidence="18">
    <location>
        <begin position="356"/>
        <end position="368"/>
    </location>
</feature>
<evidence type="ECO:0000259" key="19">
    <source>
        <dbReference type="Pfam" id="PF04757"/>
    </source>
</evidence>
<dbReference type="GO" id="GO:0016567">
    <property type="term" value="P:protein ubiquitination"/>
    <property type="evidence" value="ECO:0007669"/>
    <property type="project" value="UniProtKB-ARBA"/>
</dbReference>
<keyword evidence="9" id="KW-0833">Ubl conjugation pathway</keyword>
<dbReference type="Pfam" id="PF04757">
    <property type="entry name" value="Pex2_Pex12"/>
    <property type="match status" value="1"/>
</dbReference>
<accession>A0AAF0E2A1</accession>
<evidence type="ECO:0000256" key="11">
    <source>
        <dbReference type="ARBA" id="ARBA00022927"/>
    </source>
</evidence>
<evidence type="ECO:0000256" key="14">
    <source>
        <dbReference type="ARBA" id="ARBA00023140"/>
    </source>
</evidence>
<evidence type="ECO:0000256" key="1">
    <source>
        <dbReference type="ARBA" id="ARBA00004585"/>
    </source>
</evidence>
<reference evidence="20" key="1">
    <citation type="submission" date="2023-03" db="EMBL/GenBank/DDBJ databases">
        <title>Mating type loci evolution in Malassezia.</title>
        <authorList>
            <person name="Coelho M.A."/>
        </authorList>
    </citation>
    <scope>NUCLEOTIDE SEQUENCE</scope>
    <source>
        <strain evidence="20">CBS 7876</strain>
    </source>
</reference>
<evidence type="ECO:0000256" key="3">
    <source>
        <dbReference type="ARBA" id="ARBA00008704"/>
    </source>
</evidence>
<evidence type="ECO:0000313" key="21">
    <source>
        <dbReference type="Proteomes" id="UP001214603"/>
    </source>
</evidence>
<feature type="region of interest" description="Disordered" evidence="18">
    <location>
        <begin position="326"/>
        <end position="413"/>
    </location>
</feature>
<evidence type="ECO:0000256" key="12">
    <source>
        <dbReference type="ARBA" id="ARBA00022989"/>
    </source>
</evidence>
<dbReference type="EC" id="2.3.2.36" evidence="17"/>
<keyword evidence="11" id="KW-0653">Protein transport</keyword>
<dbReference type="GO" id="GO:0016562">
    <property type="term" value="P:protein import into peroxisome matrix, receptor recycling"/>
    <property type="evidence" value="ECO:0007669"/>
    <property type="project" value="UniProtKB-ARBA"/>
</dbReference>
<evidence type="ECO:0000256" key="18">
    <source>
        <dbReference type="SAM" id="MobiDB-lite"/>
    </source>
</evidence>
<dbReference type="GO" id="GO:0061630">
    <property type="term" value="F:ubiquitin protein ligase activity"/>
    <property type="evidence" value="ECO:0007669"/>
    <property type="project" value="UniProtKB-EC"/>
</dbReference>
<organism evidence="20 21">
    <name type="scientific">Malassezia obtusa</name>
    <dbReference type="NCBI Taxonomy" id="76774"/>
    <lineage>
        <taxon>Eukaryota</taxon>
        <taxon>Fungi</taxon>
        <taxon>Dikarya</taxon>
        <taxon>Basidiomycota</taxon>
        <taxon>Ustilaginomycotina</taxon>
        <taxon>Malasseziomycetes</taxon>
        <taxon>Malasseziales</taxon>
        <taxon>Malasseziaceae</taxon>
        <taxon>Malassezia</taxon>
    </lineage>
</organism>
<comment type="subcellular location">
    <subcellularLocation>
        <location evidence="1">Peroxisome membrane</location>
        <topology evidence="1">Multi-pass membrane protein</topology>
    </subcellularLocation>
</comment>
<dbReference type="PANTHER" id="PTHR48178">
    <property type="entry name" value="PEROXISOME BIOGENESIS FACTOR 2"/>
    <property type="match status" value="1"/>
</dbReference>
<comment type="pathway">
    <text evidence="2">Protein modification; protein ubiquitination.</text>
</comment>
<keyword evidence="13" id="KW-0472">Membrane</keyword>
<dbReference type="Proteomes" id="UP001214603">
    <property type="component" value="Chromosome 1"/>
</dbReference>
<keyword evidence="6" id="KW-0812">Transmembrane</keyword>
<evidence type="ECO:0000256" key="2">
    <source>
        <dbReference type="ARBA" id="ARBA00004906"/>
    </source>
</evidence>
<evidence type="ECO:0000256" key="16">
    <source>
        <dbReference type="ARBA" id="ARBA00034438"/>
    </source>
</evidence>
<keyword evidence="8" id="KW-0863">Zinc-finger</keyword>
<dbReference type="GO" id="GO:0005778">
    <property type="term" value="C:peroxisomal membrane"/>
    <property type="evidence" value="ECO:0007669"/>
    <property type="project" value="UniProtKB-SubCell"/>
</dbReference>
<keyword evidence="4" id="KW-0813">Transport</keyword>
<dbReference type="InterPro" id="IPR025654">
    <property type="entry name" value="PEX2/10"/>
</dbReference>
<keyword evidence="21" id="KW-1185">Reference proteome</keyword>
<feature type="compositionally biased region" description="Basic and acidic residues" evidence="18">
    <location>
        <begin position="481"/>
        <end position="494"/>
    </location>
</feature>
<name>A0AAF0E2A1_9BASI</name>
<evidence type="ECO:0000256" key="6">
    <source>
        <dbReference type="ARBA" id="ARBA00022692"/>
    </source>
</evidence>
<keyword evidence="7" id="KW-0479">Metal-binding</keyword>
<dbReference type="AlphaFoldDB" id="A0AAF0E2A1"/>
<dbReference type="GO" id="GO:0008270">
    <property type="term" value="F:zinc ion binding"/>
    <property type="evidence" value="ECO:0007669"/>
    <property type="project" value="UniProtKB-KW"/>
</dbReference>
<feature type="compositionally biased region" description="Low complexity" evidence="18">
    <location>
        <begin position="371"/>
        <end position="386"/>
    </location>
</feature>
<evidence type="ECO:0000256" key="13">
    <source>
        <dbReference type="ARBA" id="ARBA00023136"/>
    </source>
</evidence>
<sequence>MSGTERPFYEEAYSRAQPQIEAVRARLPQFSSPLLRVQRVGQLDADLLDEELTDLLAEPVKAALRNVSSTVGTRYTAEIYVLLRLVLYKFSIFDRGASYGAMLQNLKYRNEWAHTTSLQSTARDAPLRWFQLGLYPVLRILVPYLYAKGKTYMSDNGYADAPSESPEFLAWSLAEQGLRVWNALALVNFSLFLWNGKYRTIADRLLGMRLTYANRALNRNVSFEFLNRQLVWNAFTEFLLFLLPLVRPQRLLKRLARLPTNPAVLAALHGALPEGLSKRINLRKDAQGRVRLGGKEKVQLGRYYNLPEECCALCFQRLERAAGVEVDVRPAPSPPPPPPPHVAIPNIDPLHPSKGLAERRRNREKEVPSEAPETSASAQRAAARAAKVAERRAARRAQATPTEPTQSRPSLLAASPNGIRYLDALATTPYETLPCAEQGHSCVYCYYCIADVLLSENMADELHDQGGWECLRCGQPVWGARRRDGHDDAEKDIVEADTAGHPSDPLVDAEVPNMPT</sequence>
<feature type="domain" description="Pex N-terminal" evidence="19">
    <location>
        <begin position="49"/>
        <end position="256"/>
    </location>
</feature>
<keyword evidence="12" id="KW-1133">Transmembrane helix</keyword>
<keyword evidence="5" id="KW-0808">Transferase</keyword>
<evidence type="ECO:0000256" key="8">
    <source>
        <dbReference type="ARBA" id="ARBA00022771"/>
    </source>
</evidence>
<dbReference type="PANTHER" id="PTHR48178:SF1">
    <property type="entry name" value="PEROXISOME BIOGENESIS FACTOR 2"/>
    <property type="match status" value="1"/>
</dbReference>
<evidence type="ECO:0000256" key="7">
    <source>
        <dbReference type="ARBA" id="ARBA00022723"/>
    </source>
</evidence>
<keyword evidence="10" id="KW-0862">Zinc</keyword>
<comment type="catalytic activity">
    <reaction evidence="16">
        <text>[E2 ubiquitin-conjugating enzyme]-S-ubiquitinyl-L-cysteine + [acceptor protein]-L-cysteine = [E2 ubiquitin-conjugating enzyme]-L-cysteine + [acceptor protein]-S-ubiquitinyl-L-cysteine.</text>
        <dbReference type="EC" id="2.3.2.36"/>
    </reaction>
</comment>
<dbReference type="EMBL" id="CP119934">
    <property type="protein sequence ID" value="WFD01858.1"/>
    <property type="molecule type" value="Genomic_DNA"/>
</dbReference>
<evidence type="ECO:0000256" key="9">
    <source>
        <dbReference type="ARBA" id="ARBA00022786"/>
    </source>
</evidence>
<feature type="compositionally biased region" description="Pro residues" evidence="18">
    <location>
        <begin position="331"/>
        <end position="342"/>
    </location>
</feature>
<gene>
    <name evidence="20" type="primary">PEX2</name>
    <name evidence="20" type="ORF">MOBT1_000538</name>
</gene>
<comment type="similarity">
    <text evidence="3">Belongs to the pex2/pex10/pex12 family.</text>
</comment>
<proteinExistence type="inferred from homology"/>
<dbReference type="InterPro" id="IPR006845">
    <property type="entry name" value="Pex_N"/>
</dbReference>
<keyword evidence="14" id="KW-0576">Peroxisome</keyword>